<dbReference type="Proteomes" id="UP000694005">
    <property type="component" value="Chromosome A10"/>
</dbReference>
<name>A0A8D9I3S1_BRACM</name>
<evidence type="ECO:0000256" key="1">
    <source>
        <dbReference type="SAM" id="Phobius"/>
    </source>
</evidence>
<evidence type="ECO:0000313" key="2">
    <source>
        <dbReference type="EMBL" id="CAG7908826.1"/>
    </source>
</evidence>
<accession>A0A8D9I3S1</accession>
<feature type="transmembrane region" description="Helical" evidence="1">
    <location>
        <begin position="33"/>
        <end position="60"/>
    </location>
</feature>
<keyword evidence="1" id="KW-0472">Membrane</keyword>
<sequence length="103" mass="12202">MLLPLITRFYQLLAYYLSQTSNKLNNVFESFSIVSYVFESVFVLSLRFRLVILDIIYEYLMLRIEEHRLKIYVRLLFLLSVVSFVDTFFLFSVVSSYSLSGLS</sequence>
<proteinExistence type="predicted"/>
<evidence type="ECO:0000313" key="3">
    <source>
        <dbReference type="Proteomes" id="UP000694005"/>
    </source>
</evidence>
<feature type="transmembrane region" description="Helical" evidence="1">
    <location>
        <begin position="72"/>
        <end position="94"/>
    </location>
</feature>
<keyword evidence="1" id="KW-0812">Transmembrane</keyword>
<protein>
    <submittedName>
        <fullName evidence="2">Uncharacterized protein</fullName>
    </submittedName>
</protein>
<reference evidence="2 3" key="1">
    <citation type="submission" date="2021-07" db="EMBL/GenBank/DDBJ databases">
        <authorList>
            <consortium name="Genoscope - CEA"/>
            <person name="William W."/>
        </authorList>
    </citation>
    <scope>NUCLEOTIDE SEQUENCE [LARGE SCALE GENOMIC DNA]</scope>
</reference>
<keyword evidence="1" id="KW-1133">Transmembrane helix</keyword>
<dbReference type="Gramene" id="A10p00720.2_BraZ1">
    <property type="protein sequence ID" value="A10p00720.2_BraZ1.CDS.1"/>
    <property type="gene ID" value="A10g00720.2_BraZ1"/>
</dbReference>
<dbReference type="AlphaFoldDB" id="A0A8D9I3S1"/>
<gene>
    <name evidence="2" type="ORF">BRAPAZ1V2_A10P00720.2</name>
</gene>
<dbReference type="EMBL" id="LS974626">
    <property type="protein sequence ID" value="CAG7908826.1"/>
    <property type="molecule type" value="Genomic_DNA"/>
</dbReference>
<organism evidence="2 3">
    <name type="scientific">Brassica campestris</name>
    <name type="common">Field mustard</name>
    <dbReference type="NCBI Taxonomy" id="3711"/>
    <lineage>
        <taxon>Eukaryota</taxon>
        <taxon>Viridiplantae</taxon>
        <taxon>Streptophyta</taxon>
        <taxon>Embryophyta</taxon>
        <taxon>Tracheophyta</taxon>
        <taxon>Spermatophyta</taxon>
        <taxon>Magnoliopsida</taxon>
        <taxon>eudicotyledons</taxon>
        <taxon>Gunneridae</taxon>
        <taxon>Pentapetalae</taxon>
        <taxon>rosids</taxon>
        <taxon>malvids</taxon>
        <taxon>Brassicales</taxon>
        <taxon>Brassicaceae</taxon>
        <taxon>Brassiceae</taxon>
        <taxon>Brassica</taxon>
    </lineage>
</organism>